<dbReference type="SUPFAM" id="SSF51735">
    <property type="entry name" value="NAD(P)-binding Rossmann-fold domains"/>
    <property type="match status" value="1"/>
</dbReference>
<dbReference type="GeneID" id="15393703"/>
<dbReference type="OrthoDB" id="4907at2157"/>
<name>N0BEI7_9EURY</name>
<dbReference type="RefSeq" id="WP_015591625.1">
    <property type="nucleotide sequence ID" value="NC_021169.1"/>
</dbReference>
<protein>
    <submittedName>
        <fullName evidence="3">UDP-sulfoquinovose synthase</fullName>
    </submittedName>
</protein>
<dbReference type="Proteomes" id="UP000013307">
    <property type="component" value="Chromosome"/>
</dbReference>
<evidence type="ECO:0000313" key="3">
    <source>
        <dbReference type="EMBL" id="AGK62029.1"/>
    </source>
</evidence>
<reference evidence="3 4" key="1">
    <citation type="journal article" date="2013" name="Genome Announc.">
        <title>Complete Genome Sequence of the Thermophilic and Facultatively Chemolithoautotrophic Sulfate Reducer Archaeoglobus sulfaticallidus Strain PM70-1T.</title>
        <authorList>
            <person name="Stokke R."/>
            <person name="Hocking W.P."/>
            <person name="Steinsbu B.O."/>
            <person name="Steen I.H."/>
        </authorList>
    </citation>
    <scope>NUCLEOTIDE SEQUENCE [LARGE SCALE GENOMIC DNA]</scope>
    <source>
        <strain evidence="3">PM70-1</strain>
    </source>
</reference>
<dbReference type="Gene3D" id="3.90.25.10">
    <property type="entry name" value="UDP-galactose 4-epimerase, domain 1"/>
    <property type="match status" value="1"/>
</dbReference>
<dbReference type="STRING" id="387631.Asulf_02069"/>
<keyword evidence="4" id="KW-1185">Reference proteome</keyword>
<feature type="domain" description="NAD-dependent epimerase/dehydratase" evidence="2">
    <location>
        <begin position="3"/>
        <end position="289"/>
    </location>
</feature>
<gene>
    <name evidence="3" type="ORF">Asulf_02069</name>
</gene>
<dbReference type="AlphaFoldDB" id="N0BEI7"/>
<evidence type="ECO:0000313" key="4">
    <source>
        <dbReference type="Proteomes" id="UP000013307"/>
    </source>
</evidence>
<organism evidence="3 4">
    <name type="scientific">Archaeoglobus sulfaticallidus PM70-1</name>
    <dbReference type="NCBI Taxonomy" id="387631"/>
    <lineage>
        <taxon>Archaea</taxon>
        <taxon>Methanobacteriati</taxon>
        <taxon>Methanobacteriota</taxon>
        <taxon>Archaeoglobi</taxon>
        <taxon>Archaeoglobales</taxon>
        <taxon>Archaeoglobaceae</taxon>
        <taxon>Archaeoglobus</taxon>
    </lineage>
</organism>
<dbReference type="InterPro" id="IPR001509">
    <property type="entry name" value="Epimerase_deHydtase"/>
</dbReference>
<evidence type="ECO:0000259" key="2">
    <source>
        <dbReference type="Pfam" id="PF01370"/>
    </source>
</evidence>
<proteinExistence type="inferred from homology"/>
<dbReference type="eggNOG" id="arCOG04762">
    <property type="taxonomic scope" value="Archaea"/>
</dbReference>
<sequence length="384" mass="43518">MTVLVTGADGYVGWCVLLRLAETMPDERIIGVDNFARRRWVEEVGSRSLIPILSPEKRKEIVEEEYGKVSFINGDLTSQEFVNTMLRVYQPDTIIHLAAQPSAPYSQISWEKAVYTMYNNNVSTLNLLWGLKENGMLNTHFISATTTGVYGSPEYPIPEGFYEVEYKGGRDVVPHPHMAGSFYHMSKCNDINHMWLANKQWGLNISDVRVGIVTGATTEEAKGELSTRFDFDFYFGVVTHRFCAQAMIGYPITVYGKGLQGKPFVTLEDCVKSFVELAIKGGEGYKVYNQTVGAVKIVELAEIIREAAMEEIGLEVEIKHVPNPRVEKEDHEMIMENDNFRKLVGKPQDLKDAIKDIFTAIEPRKKIIEAYKDRFLPKALLDRK</sequence>
<dbReference type="Gene3D" id="3.40.50.720">
    <property type="entry name" value="NAD(P)-binding Rossmann-like Domain"/>
    <property type="match status" value="1"/>
</dbReference>
<dbReference type="HOGENOM" id="CLU_040971_1_0_2"/>
<dbReference type="KEGG" id="ast:Asulf_02069"/>
<dbReference type="InterPro" id="IPR036291">
    <property type="entry name" value="NAD(P)-bd_dom_sf"/>
</dbReference>
<dbReference type="EMBL" id="CP005290">
    <property type="protein sequence ID" value="AGK62029.1"/>
    <property type="molecule type" value="Genomic_DNA"/>
</dbReference>
<dbReference type="Pfam" id="PF01370">
    <property type="entry name" value="Epimerase"/>
    <property type="match status" value="1"/>
</dbReference>
<comment type="similarity">
    <text evidence="1">Belongs to the NAD(P)-dependent epimerase/dehydratase family.</text>
</comment>
<accession>N0BEI7</accession>
<dbReference type="PANTHER" id="PTHR43000">
    <property type="entry name" value="DTDP-D-GLUCOSE 4,6-DEHYDRATASE-RELATED"/>
    <property type="match status" value="1"/>
</dbReference>
<evidence type="ECO:0000256" key="1">
    <source>
        <dbReference type="ARBA" id="ARBA00007637"/>
    </source>
</evidence>